<accession>A0A8J7YUK0</accession>
<gene>
    <name evidence="1" type="ORF">KIY12_08710</name>
</gene>
<protein>
    <submittedName>
        <fullName evidence="1">Alkaline phosphatase family protein</fullName>
    </submittedName>
</protein>
<dbReference type="GO" id="GO:0016787">
    <property type="term" value="F:hydrolase activity"/>
    <property type="evidence" value="ECO:0007669"/>
    <property type="project" value="UniProtKB-ARBA"/>
</dbReference>
<dbReference type="InterPro" id="IPR017850">
    <property type="entry name" value="Alkaline_phosphatase_core_sf"/>
</dbReference>
<dbReference type="PANTHER" id="PTHR10151">
    <property type="entry name" value="ECTONUCLEOTIDE PYROPHOSPHATASE/PHOSPHODIESTERASE"/>
    <property type="match status" value="1"/>
</dbReference>
<dbReference type="AlphaFoldDB" id="A0A8J7YUK0"/>
<sequence length="639" mass="70972">MKNGKKFFLVGIDGMSPKIMKRFLSEGSMPNVARLISNGVFSKAVPSLPVFTPTNWATISTGATSGTHGVFLWGTHSAGESLEEDHFDECMTSTVCKAEYLWEAALRQGKKSVLLNYIGYPSGLDGIYHVDWFYGPNRDYFGLATSCVYNIPANGRGKDTKWEKWTDPWSEDGVVTIDIVFKNNYGKRTFRLKREETESGEGVILEYDGGMTRLVEGRWSDWLYFDCLGGRATVRWKILPRETTNNDIAMRIYRSSIYVDSDFCSPEAIGRELCANIGPYINDDVGKLYVAGIIDRDTFLEEARYKIGWIAKCFNFMASNYGISLFFLHWHYVDTLQHSFLGFADRTGGDYRGIEVEKKAVEMLREGYALADELVGKLLPIAGADDAFVVVSDHGNIPNHHRVSLYNLFIEKGWSKIDVSEGVPKVDIPSSKVFVNLSHVYLNVKGRDPDGVIEPEDYLSFREEVRSAILSIRDPDSGLSPFASVFRKEEAEAVGLWGNGIGDIVLVFDRGYVWSGSEVVSLGEKRIVWKTGGANHGPQPPTAETEFSSNFATFVASGPGIKKGYERKHSIFLTDVVPVACRLIGIDTPSQCEGSVPKDIFDGNSVRMSHAGAKAKYAVRTKAIVAPTGFKGDVTDEDQ</sequence>
<evidence type="ECO:0000313" key="1">
    <source>
        <dbReference type="EMBL" id="MBX8644782.1"/>
    </source>
</evidence>
<reference evidence="1" key="1">
    <citation type="submission" date="2021-05" db="EMBL/GenBank/DDBJ databases">
        <title>Genomic insights into ecological role and evolution of a novel Thermoplasmata order Candidatus Sysuiplasmatales.</title>
        <authorList>
            <person name="Yuan Y."/>
        </authorList>
    </citation>
    <scope>NUCLEOTIDE SEQUENCE</scope>
    <source>
        <strain evidence="1">TUT19-bin139</strain>
    </source>
</reference>
<organism evidence="1 2">
    <name type="scientific">Candidatus Sysuiplasma superficiale</name>
    <dbReference type="NCBI Taxonomy" id="2823368"/>
    <lineage>
        <taxon>Archaea</taxon>
        <taxon>Methanobacteriati</taxon>
        <taxon>Thermoplasmatota</taxon>
        <taxon>Thermoplasmata</taxon>
        <taxon>Candidatus Sysuiplasmatales</taxon>
        <taxon>Candidatus Sysuiplasmataceae</taxon>
        <taxon>Candidatus Sysuiplasma</taxon>
    </lineage>
</organism>
<dbReference type="InterPro" id="IPR002591">
    <property type="entry name" value="Phosphodiest/P_Trfase"/>
</dbReference>
<dbReference type="Proteomes" id="UP000750197">
    <property type="component" value="Unassembled WGS sequence"/>
</dbReference>
<name>A0A8J7YUK0_9ARCH</name>
<dbReference type="EMBL" id="JAHEAC010000101">
    <property type="protein sequence ID" value="MBX8644782.1"/>
    <property type="molecule type" value="Genomic_DNA"/>
</dbReference>
<proteinExistence type="predicted"/>
<dbReference type="PANTHER" id="PTHR10151:SF120">
    <property type="entry name" value="BIS(5'-ADENOSYL)-TRIPHOSPHATASE"/>
    <property type="match status" value="1"/>
</dbReference>
<dbReference type="Gene3D" id="3.40.720.10">
    <property type="entry name" value="Alkaline Phosphatase, subunit A"/>
    <property type="match status" value="2"/>
</dbReference>
<comment type="caution">
    <text evidence="1">The sequence shown here is derived from an EMBL/GenBank/DDBJ whole genome shotgun (WGS) entry which is preliminary data.</text>
</comment>
<dbReference type="SUPFAM" id="SSF53649">
    <property type="entry name" value="Alkaline phosphatase-like"/>
    <property type="match status" value="1"/>
</dbReference>
<evidence type="ECO:0000313" key="2">
    <source>
        <dbReference type="Proteomes" id="UP000750197"/>
    </source>
</evidence>
<dbReference type="Pfam" id="PF01663">
    <property type="entry name" value="Phosphodiest"/>
    <property type="match status" value="2"/>
</dbReference>